<evidence type="ECO:0000313" key="2">
    <source>
        <dbReference type="WBParaSite" id="jg12104"/>
    </source>
</evidence>
<dbReference type="AlphaFoldDB" id="A0A915CTM1"/>
<protein>
    <submittedName>
        <fullName evidence="2">Uncharacterized protein</fullName>
    </submittedName>
</protein>
<sequence length="279" mass="31693">MVWYYPGRALREEVHLGFTVMRCHQSSAVFLLQFLWTSVLRNCLKRENNVNSTPATDQILVKCAPEIQMFFRSPRDLATQYSQNMKSVLDFQSQHRASLQKHNNEKATKAMKIERSFAAERKKLKSEIEKQVEHSKAIESLLAERDLELHQMRQKLASSSKSGRASNMFPSLNGATPIHTLSFLGCATSTPINNDMDLFNNRPTGRGRSGDRAGLDGVNQFQDIFAMRGELESPIAGAGFMNTPAMLGISQRHQNPEAKQWWQLFLSMSMELRRPSKSN</sequence>
<dbReference type="Proteomes" id="UP000887574">
    <property type="component" value="Unplaced"/>
</dbReference>
<accession>A0A915CTM1</accession>
<name>A0A915CTM1_9BILA</name>
<dbReference type="WBParaSite" id="jg12104">
    <property type="protein sequence ID" value="jg12104"/>
    <property type="gene ID" value="jg12104"/>
</dbReference>
<evidence type="ECO:0000313" key="1">
    <source>
        <dbReference type="Proteomes" id="UP000887574"/>
    </source>
</evidence>
<proteinExistence type="predicted"/>
<keyword evidence="1" id="KW-1185">Reference proteome</keyword>
<reference evidence="2" key="1">
    <citation type="submission" date="2022-11" db="UniProtKB">
        <authorList>
            <consortium name="WormBaseParasite"/>
        </authorList>
    </citation>
    <scope>IDENTIFICATION</scope>
</reference>
<organism evidence="1 2">
    <name type="scientific">Ditylenchus dipsaci</name>
    <dbReference type="NCBI Taxonomy" id="166011"/>
    <lineage>
        <taxon>Eukaryota</taxon>
        <taxon>Metazoa</taxon>
        <taxon>Ecdysozoa</taxon>
        <taxon>Nematoda</taxon>
        <taxon>Chromadorea</taxon>
        <taxon>Rhabditida</taxon>
        <taxon>Tylenchina</taxon>
        <taxon>Tylenchomorpha</taxon>
        <taxon>Sphaerularioidea</taxon>
        <taxon>Anguinidae</taxon>
        <taxon>Anguininae</taxon>
        <taxon>Ditylenchus</taxon>
    </lineage>
</organism>